<dbReference type="EnsemblPlants" id="Kaladp0098s0003.1.v1.1">
    <property type="protein sequence ID" value="Kaladp0098s0003.1.v1.1.CDS.1"/>
    <property type="gene ID" value="Kaladp0098s0003.v1.1"/>
</dbReference>
<evidence type="ECO:0000313" key="3">
    <source>
        <dbReference type="Proteomes" id="UP000594263"/>
    </source>
</evidence>
<dbReference type="Gramene" id="Kaladp0098s0003.1.v1.1">
    <property type="protein sequence ID" value="Kaladp0098s0003.1.v1.1.CDS.1"/>
    <property type="gene ID" value="Kaladp0098s0003.v1.1"/>
</dbReference>
<keyword evidence="3" id="KW-1185">Reference proteome</keyword>
<dbReference type="AlphaFoldDB" id="A0A7N0V1H3"/>
<organism evidence="2 3">
    <name type="scientific">Kalanchoe fedtschenkoi</name>
    <name type="common">Lavender scallops</name>
    <name type="synonym">South American air plant</name>
    <dbReference type="NCBI Taxonomy" id="63787"/>
    <lineage>
        <taxon>Eukaryota</taxon>
        <taxon>Viridiplantae</taxon>
        <taxon>Streptophyta</taxon>
        <taxon>Embryophyta</taxon>
        <taxon>Tracheophyta</taxon>
        <taxon>Spermatophyta</taxon>
        <taxon>Magnoliopsida</taxon>
        <taxon>eudicotyledons</taxon>
        <taxon>Gunneridae</taxon>
        <taxon>Pentapetalae</taxon>
        <taxon>Saxifragales</taxon>
        <taxon>Crassulaceae</taxon>
        <taxon>Kalanchoe</taxon>
    </lineage>
</organism>
<dbReference type="Proteomes" id="UP000594263">
    <property type="component" value="Unplaced"/>
</dbReference>
<reference evidence="2" key="1">
    <citation type="submission" date="2021-01" db="UniProtKB">
        <authorList>
            <consortium name="EnsemblPlants"/>
        </authorList>
    </citation>
    <scope>IDENTIFICATION</scope>
</reference>
<accession>A0A7N0V1H3</accession>
<evidence type="ECO:0000313" key="2">
    <source>
        <dbReference type="EnsemblPlants" id="Kaladp0098s0003.1.v1.1.CDS.1"/>
    </source>
</evidence>
<evidence type="ECO:0000256" key="1">
    <source>
        <dbReference type="SAM" id="MobiDB-lite"/>
    </source>
</evidence>
<sequence length="136" mass="14856">MILPQPDASSWKMNGGIWTGLPQMLSSESSTLVGSVDLRVIGELSGDGVSWRGEVEVKSKGGLGVAVEKALGERGGLDLEREAKGADAEFEKPSQGDKKTPHYRGCIQRLAWERYRSQGRWCRSGEIRRTICHSPG</sequence>
<feature type="region of interest" description="Disordered" evidence="1">
    <location>
        <begin position="82"/>
        <end position="101"/>
    </location>
</feature>
<feature type="compositionally biased region" description="Basic and acidic residues" evidence="1">
    <location>
        <begin position="82"/>
        <end position="100"/>
    </location>
</feature>
<proteinExistence type="predicted"/>
<name>A0A7N0V1H3_KALFE</name>
<protein>
    <submittedName>
        <fullName evidence="2">Uncharacterized protein</fullName>
    </submittedName>
</protein>